<proteinExistence type="predicted"/>
<organism evidence="1">
    <name type="scientific">Arundo donax</name>
    <name type="common">Giant reed</name>
    <name type="synonym">Donax arundinaceus</name>
    <dbReference type="NCBI Taxonomy" id="35708"/>
    <lineage>
        <taxon>Eukaryota</taxon>
        <taxon>Viridiplantae</taxon>
        <taxon>Streptophyta</taxon>
        <taxon>Embryophyta</taxon>
        <taxon>Tracheophyta</taxon>
        <taxon>Spermatophyta</taxon>
        <taxon>Magnoliopsida</taxon>
        <taxon>Liliopsida</taxon>
        <taxon>Poales</taxon>
        <taxon>Poaceae</taxon>
        <taxon>PACMAD clade</taxon>
        <taxon>Arundinoideae</taxon>
        <taxon>Arundineae</taxon>
        <taxon>Arundo</taxon>
    </lineage>
</organism>
<accession>A0A0A9EPC1</accession>
<dbReference type="EMBL" id="GBRH01197042">
    <property type="protein sequence ID" value="JAE00854.1"/>
    <property type="molecule type" value="Transcribed_RNA"/>
</dbReference>
<protein>
    <submittedName>
        <fullName evidence="1">Uncharacterized protein</fullName>
    </submittedName>
</protein>
<name>A0A0A9EPC1_ARUDO</name>
<dbReference type="AlphaFoldDB" id="A0A0A9EPC1"/>
<evidence type="ECO:0000313" key="1">
    <source>
        <dbReference type="EMBL" id="JAE00854.1"/>
    </source>
</evidence>
<reference evidence="1" key="1">
    <citation type="submission" date="2014-09" db="EMBL/GenBank/DDBJ databases">
        <authorList>
            <person name="Magalhaes I.L.F."/>
            <person name="Oliveira U."/>
            <person name="Santos F.R."/>
            <person name="Vidigal T.H.D.A."/>
            <person name="Brescovit A.D."/>
            <person name="Santos A.J."/>
        </authorList>
    </citation>
    <scope>NUCLEOTIDE SEQUENCE</scope>
    <source>
        <tissue evidence="1">Shoot tissue taken approximately 20 cm above the soil surface</tissue>
    </source>
</reference>
<sequence>MACIVNLPASCISCTACTFLLLFGTDSTGWQGGTRYREEF</sequence>
<reference evidence="1" key="2">
    <citation type="journal article" date="2015" name="Data Brief">
        <title>Shoot transcriptome of the giant reed, Arundo donax.</title>
        <authorList>
            <person name="Barrero R.A."/>
            <person name="Guerrero F.D."/>
            <person name="Moolhuijzen P."/>
            <person name="Goolsby J.A."/>
            <person name="Tidwell J."/>
            <person name="Bellgard S.E."/>
            <person name="Bellgard M.I."/>
        </authorList>
    </citation>
    <scope>NUCLEOTIDE SEQUENCE</scope>
    <source>
        <tissue evidence="1">Shoot tissue taken approximately 20 cm above the soil surface</tissue>
    </source>
</reference>